<sequence>MTPWLHFAAGDNLIFEAWHPDSKGAIAGASIALVVFSILERWVAAFRAVMEARWRIEARTMLTKGADVIPLESSCHTASDSKSDEGEIGVELRYRPDAPPSQEKVSAKNERPHTRVFAPFIPVHDLSRGALFALQALMGYVLMLAVMTFQAAYIISIIGGLGIGEALFGRMGSALRTVH</sequence>
<keyword evidence="4 5" id="KW-0472">Membrane</keyword>
<evidence type="ECO:0000256" key="5">
    <source>
        <dbReference type="RuleBase" id="RU367022"/>
    </source>
</evidence>
<keyword evidence="7" id="KW-1185">Reference proteome</keyword>
<comment type="similarity">
    <text evidence="5">Belongs to the copper transporter (Ctr) (TC 1.A.56) family. SLC31A subfamily.</text>
</comment>
<feature type="transmembrane region" description="Helical" evidence="5">
    <location>
        <begin position="137"/>
        <end position="163"/>
    </location>
</feature>
<keyword evidence="5" id="KW-0813">Transport</keyword>
<dbReference type="STRING" id="1314782.A0A165PZI5"/>
<dbReference type="Proteomes" id="UP000076761">
    <property type="component" value="Unassembled WGS sequence"/>
</dbReference>
<dbReference type="PANTHER" id="PTHR12483:SF27">
    <property type="entry name" value="COPPER TRANSPORT PROTEIN CTR1"/>
    <property type="match status" value="1"/>
</dbReference>
<organism evidence="6 7">
    <name type="scientific">Neolentinus lepideus HHB14362 ss-1</name>
    <dbReference type="NCBI Taxonomy" id="1314782"/>
    <lineage>
        <taxon>Eukaryota</taxon>
        <taxon>Fungi</taxon>
        <taxon>Dikarya</taxon>
        <taxon>Basidiomycota</taxon>
        <taxon>Agaricomycotina</taxon>
        <taxon>Agaricomycetes</taxon>
        <taxon>Gloeophyllales</taxon>
        <taxon>Gloeophyllaceae</taxon>
        <taxon>Neolentinus</taxon>
    </lineage>
</organism>
<evidence type="ECO:0000256" key="2">
    <source>
        <dbReference type="ARBA" id="ARBA00022692"/>
    </source>
</evidence>
<name>A0A165PZI5_9AGAM</name>
<reference evidence="6 7" key="1">
    <citation type="journal article" date="2016" name="Mol. Biol. Evol.">
        <title>Comparative Genomics of Early-Diverging Mushroom-Forming Fungi Provides Insights into the Origins of Lignocellulose Decay Capabilities.</title>
        <authorList>
            <person name="Nagy L.G."/>
            <person name="Riley R."/>
            <person name="Tritt A."/>
            <person name="Adam C."/>
            <person name="Daum C."/>
            <person name="Floudas D."/>
            <person name="Sun H."/>
            <person name="Yadav J.S."/>
            <person name="Pangilinan J."/>
            <person name="Larsson K.H."/>
            <person name="Matsuura K."/>
            <person name="Barry K."/>
            <person name="Labutti K."/>
            <person name="Kuo R."/>
            <person name="Ohm R.A."/>
            <person name="Bhattacharya S.S."/>
            <person name="Shirouzu T."/>
            <person name="Yoshinaga Y."/>
            <person name="Martin F.M."/>
            <person name="Grigoriev I.V."/>
            <person name="Hibbett D.S."/>
        </authorList>
    </citation>
    <scope>NUCLEOTIDE SEQUENCE [LARGE SCALE GENOMIC DNA]</scope>
    <source>
        <strain evidence="6 7">HHB14362 ss-1</strain>
    </source>
</reference>
<comment type="subcellular location">
    <subcellularLocation>
        <location evidence="1 5">Membrane</location>
        <topology evidence="1 5">Multi-pass membrane protein</topology>
    </subcellularLocation>
</comment>
<evidence type="ECO:0000256" key="1">
    <source>
        <dbReference type="ARBA" id="ARBA00004141"/>
    </source>
</evidence>
<dbReference type="EMBL" id="KV425604">
    <property type="protein sequence ID" value="KZT21703.1"/>
    <property type="molecule type" value="Genomic_DNA"/>
</dbReference>
<dbReference type="GO" id="GO:0005375">
    <property type="term" value="F:copper ion transmembrane transporter activity"/>
    <property type="evidence" value="ECO:0007669"/>
    <property type="project" value="UniProtKB-UniRule"/>
</dbReference>
<keyword evidence="2 5" id="KW-0812">Transmembrane</keyword>
<feature type="transmembrane region" description="Helical" evidence="5">
    <location>
        <begin position="25"/>
        <end position="49"/>
    </location>
</feature>
<dbReference type="GO" id="GO:0005886">
    <property type="term" value="C:plasma membrane"/>
    <property type="evidence" value="ECO:0007669"/>
    <property type="project" value="TreeGrafter"/>
</dbReference>
<evidence type="ECO:0000256" key="4">
    <source>
        <dbReference type="ARBA" id="ARBA00023136"/>
    </source>
</evidence>
<evidence type="ECO:0000313" key="6">
    <source>
        <dbReference type="EMBL" id="KZT21703.1"/>
    </source>
</evidence>
<dbReference type="InterPro" id="IPR007274">
    <property type="entry name" value="Cop_transporter"/>
</dbReference>
<dbReference type="InParanoid" id="A0A165PZI5"/>
<dbReference type="AlphaFoldDB" id="A0A165PZI5"/>
<gene>
    <name evidence="6" type="ORF">NEOLEDRAFT_1073073</name>
</gene>
<keyword evidence="5" id="KW-0187">Copper transport</keyword>
<accession>A0A165PZI5</accession>
<keyword evidence="5" id="KW-0186">Copper</keyword>
<keyword evidence="3 5" id="KW-1133">Transmembrane helix</keyword>
<protein>
    <recommendedName>
        <fullName evidence="5">Copper transport protein</fullName>
    </recommendedName>
</protein>
<dbReference type="Pfam" id="PF04145">
    <property type="entry name" value="Ctr"/>
    <property type="match status" value="1"/>
</dbReference>
<evidence type="ECO:0000313" key="7">
    <source>
        <dbReference type="Proteomes" id="UP000076761"/>
    </source>
</evidence>
<dbReference type="OrthoDB" id="73901at2759"/>
<proteinExistence type="inferred from homology"/>
<evidence type="ECO:0000256" key="3">
    <source>
        <dbReference type="ARBA" id="ARBA00022989"/>
    </source>
</evidence>
<dbReference type="PANTHER" id="PTHR12483">
    <property type="entry name" value="SOLUTE CARRIER FAMILY 31 COPPER TRANSPORTERS"/>
    <property type="match status" value="1"/>
</dbReference>
<keyword evidence="5" id="KW-0406">Ion transport</keyword>